<comment type="pathway">
    <text evidence="1 11">Glycerolipid metabolism; triacylglycerol biosynthesis.</text>
</comment>
<dbReference type="Proteomes" id="UP000183561">
    <property type="component" value="Unassembled WGS sequence"/>
</dbReference>
<dbReference type="RefSeq" id="WP_072946280.1">
    <property type="nucleotide sequence ID" value="NZ_FNSV01000002.1"/>
</dbReference>
<evidence type="ECO:0000256" key="3">
    <source>
        <dbReference type="ARBA" id="ARBA00009587"/>
    </source>
</evidence>
<comment type="pathway">
    <text evidence="2">Lipid metabolism.</text>
</comment>
<comment type="similarity">
    <text evidence="3 11">Belongs to the long-chain O-acyltransferase family.</text>
</comment>
<evidence type="ECO:0000256" key="10">
    <source>
        <dbReference type="ARBA" id="ARBA00048109"/>
    </source>
</evidence>
<accession>A0A1H4ICV5</accession>
<evidence type="ECO:0000256" key="12">
    <source>
        <dbReference type="SAM" id="MobiDB-lite"/>
    </source>
</evidence>
<evidence type="ECO:0000256" key="2">
    <source>
        <dbReference type="ARBA" id="ARBA00005189"/>
    </source>
</evidence>
<dbReference type="EMBL" id="FNSV01000002">
    <property type="protein sequence ID" value="SEB31092.1"/>
    <property type="molecule type" value="Genomic_DNA"/>
</dbReference>
<gene>
    <name evidence="15" type="ORF">SAMN04490239_0285</name>
</gene>
<evidence type="ECO:0000256" key="4">
    <source>
        <dbReference type="ARBA" id="ARBA00013244"/>
    </source>
</evidence>
<dbReference type="UniPathway" id="UPA00282"/>
<dbReference type="InterPro" id="IPR045034">
    <property type="entry name" value="O-acyltransferase_WSD1-like"/>
</dbReference>
<dbReference type="PANTHER" id="PTHR31650:SF1">
    <property type="entry name" value="WAX ESTER SYNTHASE_DIACYLGLYCEROL ACYLTRANSFERASE 4-RELATED"/>
    <property type="match status" value="1"/>
</dbReference>
<dbReference type="InterPro" id="IPR009721">
    <property type="entry name" value="O-acyltransferase_WSD1_C"/>
</dbReference>
<evidence type="ECO:0000256" key="11">
    <source>
        <dbReference type="RuleBase" id="RU361241"/>
    </source>
</evidence>
<evidence type="ECO:0000256" key="1">
    <source>
        <dbReference type="ARBA" id="ARBA00004771"/>
    </source>
</evidence>
<dbReference type="PANTHER" id="PTHR31650">
    <property type="entry name" value="O-ACYLTRANSFERASE (WSD1-LIKE) FAMILY PROTEIN"/>
    <property type="match status" value="1"/>
</dbReference>
<dbReference type="EC" id="2.3.1.20" evidence="4 11"/>
<comment type="catalytic activity">
    <reaction evidence="10 11">
        <text>an acyl-CoA + a 1,2-diacyl-sn-glycerol = a triacyl-sn-glycerol + CoA</text>
        <dbReference type="Rhea" id="RHEA:10868"/>
        <dbReference type="ChEBI" id="CHEBI:17815"/>
        <dbReference type="ChEBI" id="CHEBI:57287"/>
        <dbReference type="ChEBI" id="CHEBI:58342"/>
        <dbReference type="ChEBI" id="CHEBI:64615"/>
        <dbReference type="EC" id="2.3.1.20"/>
    </reaction>
</comment>
<keyword evidence="9 11" id="KW-0012">Acyltransferase</keyword>
<name>A0A1H4ICV5_9NOCA</name>
<sequence>MGNDTLSFLDAGFLETEDSDRHASLTIGALAVIEGPPPDQKEFRDAVAERLLDLPHARDKLRTAPLDVSAPSWTEDSNFDLDRHLRRVAIPNPGEEEALFGFVARVMGHRLDRDHPLWECWVVEGLSGDRWAMLAKLHHCMADGITGTRLFEAMCDEVEPTIDPAADSSGPDRPAHQPPPAPSISTLLSPSHQCELLETILRAPLTIARAGLGAGRGLARLLTEMLTSSSDTSLIGPIGKQRRYRGARTRMADVREICAAYGVTVNDVALAAITGGLRTLLLRRGEHPDAHTVRTLVPVSVRSANDDAESLHNQVSLMLPFLPVDIEDHVEQLTAVHRRMSAHKAGKEAQGGKVFTTLAQSGPFMPLAWALRLATRFPQHSVVAVATNIPGPQQTRHLLSRRIVDIFPYVPIALRLRVGIAILSYADNLTFGLTGDYDTTPDLADLGTAIEQGVSSLLTAARLETAGSQS</sequence>
<feature type="region of interest" description="Disordered" evidence="12">
    <location>
        <begin position="161"/>
        <end position="187"/>
    </location>
</feature>
<dbReference type="GO" id="GO:0004144">
    <property type="term" value="F:diacylglycerol O-acyltransferase activity"/>
    <property type="evidence" value="ECO:0007669"/>
    <property type="project" value="UniProtKB-EC"/>
</dbReference>
<keyword evidence="7 11" id="KW-0319">Glycerol metabolism</keyword>
<keyword evidence="8 11" id="KW-0443">Lipid metabolism</keyword>
<keyword evidence="5 11" id="KW-0444">Lipid biosynthesis</keyword>
<evidence type="ECO:0000256" key="8">
    <source>
        <dbReference type="ARBA" id="ARBA00023098"/>
    </source>
</evidence>
<evidence type="ECO:0000256" key="5">
    <source>
        <dbReference type="ARBA" id="ARBA00022516"/>
    </source>
</evidence>
<keyword evidence="16" id="KW-1185">Reference proteome</keyword>
<feature type="domain" description="O-acyltransferase WSD1 C-terminal" evidence="14">
    <location>
        <begin position="313"/>
        <end position="453"/>
    </location>
</feature>
<dbReference type="OrthoDB" id="9810950at2"/>
<organism evidence="15 16">
    <name type="scientific">Rhodococcus koreensis</name>
    <dbReference type="NCBI Taxonomy" id="99653"/>
    <lineage>
        <taxon>Bacteria</taxon>
        <taxon>Bacillati</taxon>
        <taxon>Actinomycetota</taxon>
        <taxon>Actinomycetes</taxon>
        <taxon>Mycobacteriales</taxon>
        <taxon>Nocardiaceae</taxon>
        <taxon>Rhodococcus</taxon>
    </lineage>
</organism>
<proteinExistence type="inferred from homology"/>
<protein>
    <recommendedName>
        <fullName evidence="4 11">Diacylglycerol O-acyltransferase</fullName>
        <ecNumber evidence="4 11">2.3.1.20</ecNumber>
    </recommendedName>
</protein>
<evidence type="ECO:0000256" key="7">
    <source>
        <dbReference type="ARBA" id="ARBA00022798"/>
    </source>
</evidence>
<dbReference type="InterPro" id="IPR004255">
    <property type="entry name" value="O-acyltransferase_WSD1_N"/>
</dbReference>
<evidence type="ECO:0000259" key="13">
    <source>
        <dbReference type="Pfam" id="PF03007"/>
    </source>
</evidence>
<dbReference type="NCBIfam" id="TIGR02946">
    <property type="entry name" value="acyl_WS_DGAT"/>
    <property type="match status" value="1"/>
</dbReference>
<dbReference type="GO" id="GO:0019432">
    <property type="term" value="P:triglyceride biosynthetic process"/>
    <property type="evidence" value="ECO:0007669"/>
    <property type="project" value="UniProtKB-UniPathway"/>
</dbReference>
<dbReference type="GO" id="GO:0005886">
    <property type="term" value="C:plasma membrane"/>
    <property type="evidence" value="ECO:0007669"/>
    <property type="project" value="TreeGrafter"/>
</dbReference>
<evidence type="ECO:0000256" key="9">
    <source>
        <dbReference type="ARBA" id="ARBA00023315"/>
    </source>
</evidence>
<evidence type="ECO:0000313" key="15">
    <source>
        <dbReference type="EMBL" id="SEB31092.1"/>
    </source>
</evidence>
<dbReference type="Pfam" id="PF06974">
    <property type="entry name" value="WS_DGAT_C"/>
    <property type="match status" value="1"/>
</dbReference>
<evidence type="ECO:0000259" key="14">
    <source>
        <dbReference type="Pfam" id="PF06974"/>
    </source>
</evidence>
<dbReference type="GO" id="GO:0001666">
    <property type="term" value="P:response to hypoxia"/>
    <property type="evidence" value="ECO:0007669"/>
    <property type="project" value="TreeGrafter"/>
</dbReference>
<dbReference type="GO" id="GO:0006071">
    <property type="term" value="P:glycerol metabolic process"/>
    <property type="evidence" value="ECO:0007669"/>
    <property type="project" value="UniProtKB-KW"/>
</dbReference>
<evidence type="ECO:0000313" key="16">
    <source>
        <dbReference type="Proteomes" id="UP000183561"/>
    </source>
</evidence>
<dbReference type="InterPro" id="IPR014292">
    <property type="entry name" value="Acyl_transf_WS/DGAT"/>
</dbReference>
<evidence type="ECO:0000256" key="6">
    <source>
        <dbReference type="ARBA" id="ARBA00022679"/>
    </source>
</evidence>
<dbReference type="GO" id="GO:0071731">
    <property type="term" value="P:response to nitric oxide"/>
    <property type="evidence" value="ECO:0007669"/>
    <property type="project" value="TreeGrafter"/>
</dbReference>
<dbReference type="Pfam" id="PF03007">
    <property type="entry name" value="WS_DGAT_cat"/>
    <property type="match status" value="1"/>
</dbReference>
<dbReference type="AlphaFoldDB" id="A0A1H4ICV5"/>
<dbReference type="SUPFAM" id="SSF52777">
    <property type="entry name" value="CoA-dependent acyltransferases"/>
    <property type="match status" value="2"/>
</dbReference>
<keyword evidence="6 11" id="KW-0808">Transferase</keyword>
<reference evidence="16" key="1">
    <citation type="submission" date="2016-10" db="EMBL/GenBank/DDBJ databases">
        <authorList>
            <person name="Varghese N."/>
            <person name="Submissions S."/>
        </authorList>
    </citation>
    <scope>NUCLEOTIDE SEQUENCE [LARGE SCALE GENOMIC DNA]</scope>
    <source>
        <strain evidence="16">DSM 44498</strain>
    </source>
</reference>
<feature type="domain" description="O-acyltransferase WSD1-like N-terminal" evidence="13">
    <location>
        <begin position="6"/>
        <end position="269"/>
    </location>
</feature>
<dbReference type="GO" id="GO:0051701">
    <property type="term" value="P:biological process involved in interaction with host"/>
    <property type="evidence" value="ECO:0007669"/>
    <property type="project" value="TreeGrafter"/>
</dbReference>